<evidence type="ECO:0000256" key="7">
    <source>
        <dbReference type="SAM" id="Phobius"/>
    </source>
</evidence>
<keyword evidence="6" id="KW-0175">Coiled coil</keyword>
<dbReference type="CDD" id="cd16917">
    <property type="entry name" value="HATPase_UhpB-NarQ-NarX-like"/>
    <property type="match status" value="1"/>
</dbReference>
<keyword evidence="3" id="KW-0808">Transferase</keyword>
<keyword evidence="7" id="KW-0812">Transmembrane</keyword>
<evidence type="ECO:0000256" key="6">
    <source>
        <dbReference type="SAM" id="Coils"/>
    </source>
</evidence>
<dbReference type="SUPFAM" id="SSF48452">
    <property type="entry name" value="TPR-like"/>
    <property type="match status" value="1"/>
</dbReference>
<sequence length="548" mass="62607">MNNRPHSFLFLLFIIFCYSTKLLSQEKTEGYYYKKVTKPQSSQDLIEGYRYYKNVKEESKQEQDTTALVYALNMITISQMGIGAYYDAESSAVEALETMDNYNGDPATIKANRKSAYANLSIIYNNLEKRQEAIGRFKDALAFAENAKDSSNLYNNIGASYAQKKDYANANTHFKLAYERITTTTDTLSKAIVLDNWGATQAKLNNPDGFNNLKIALRLKKRIKAQSYLYSSYKHLSEYYKDLGEEEISRMYADSGLTVAEKYSAQYRQDALYNKLSLNSDPDLTAYLKLNDSIAIAKLLNENKYASAKYNLNIEKEEKERALLQSAVAKSKTRTYQFIVILIIIAATSLLIILIIRHRKKQIEQVYITETRISKRVHDEVANDIYRIMVKLQTSPTEVGYLMDDLDRIYNKTRDISRENNMINVAGDFRQLLNDLFLSYKSPTLNIITKYDGQLQWDEVSDLKKMTIYRVLQELITNTKKHSQAGIALIDFSKTGKKIAILYKDNGEGGMLKSKNGLQNVETRIEALNGTITFNSEANKGFTALITI</sequence>
<dbReference type="GO" id="GO:0005524">
    <property type="term" value="F:ATP binding"/>
    <property type="evidence" value="ECO:0007669"/>
    <property type="project" value="UniProtKB-KW"/>
</dbReference>
<evidence type="ECO:0000256" key="3">
    <source>
        <dbReference type="ARBA" id="ARBA00022679"/>
    </source>
</evidence>
<evidence type="ECO:0000256" key="1">
    <source>
        <dbReference type="ARBA" id="ARBA00000085"/>
    </source>
</evidence>
<dbReference type="AlphaFoldDB" id="A0A3M0G2G1"/>
<evidence type="ECO:0000256" key="4">
    <source>
        <dbReference type="ARBA" id="ARBA00022777"/>
    </source>
</evidence>
<dbReference type="Gene3D" id="3.30.565.10">
    <property type="entry name" value="Histidine kinase-like ATPase, C-terminal domain"/>
    <property type="match status" value="1"/>
</dbReference>
<name>A0A3M0G2G1_9FLAO</name>
<organism evidence="8 9">
    <name type="scientific">Dokdonia sinensis</name>
    <dbReference type="NCBI Taxonomy" id="2479847"/>
    <lineage>
        <taxon>Bacteria</taxon>
        <taxon>Pseudomonadati</taxon>
        <taxon>Bacteroidota</taxon>
        <taxon>Flavobacteriia</taxon>
        <taxon>Flavobacteriales</taxon>
        <taxon>Flavobacteriaceae</taxon>
        <taxon>Dokdonia</taxon>
    </lineage>
</organism>
<feature type="transmembrane region" description="Helical" evidence="7">
    <location>
        <begin position="336"/>
        <end position="356"/>
    </location>
</feature>
<dbReference type="InterPro" id="IPR011990">
    <property type="entry name" value="TPR-like_helical_dom_sf"/>
</dbReference>
<keyword evidence="8" id="KW-0547">Nucleotide-binding</keyword>
<comment type="caution">
    <text evidence="8">The sequence shown here is derived from an EMBL/GenBank/DDBJ whole genome shotgun (WGS) entry which is preliminary data.</text>
</comment>
<feature type="coiled-coil region" evidence="6">
    <location>
        <begin position="307"/>
        <end position="334"/>
    </location>
</feature>
<dbReference type="PANTHER" id="PTHR24421">
    <property type="entry name" value="NITRATE/NITRITE SENSOR PROTEIN NARX-RELATED"/>
    <property type="match status" value="1"/>
</dbReference>
<dbReference type="SUPFAM" id="SSF55874">
    <property type="entry name" value="ATPase domain of HSP90 chaperone/DNA topoisomerase II/histidine kinase"/>
    <property type="match status" value="1"/>
</dbReference>
<protein>
    <recommendedName>
        <fullName evidence="2">histidine kinase</fullName>
        <ecNumber evidence="2">2.7.13.3</ecNumber>
    </recommendedName>
</protein>
<keyword evidence="4" id="KW-0418">Kinase</keyword>
<gene>
    <name evidence="8" type="ORF">EAX61_08815</name>
</gene>
<keyword evidence="7" id="KW-0472">Membrane</keyword>
<evidence type="ECO:0000313" key="9">
    <source>
        <dbReference type="Proteomes" id="UP000281985"/>
    </source>
</evidence>
<dbReference type="InterPro" id="IPR050482">
    <property type="entry name" value="Sensor_HK_TwoCompSys"/>
</dbReference>
<dbReference type="Proteomes" id="UP000281985">
    <property type="component" value="Unassembled WGS sequence"/>
</dbReference>
<dbReference type="GO" id="GO:0004673">
    <property type="term" value="F:protein histidine kinase activity"/>
    <property type="evidence" value="ECO:0007669"/>
    <property type="project" value="UniProtKB-EC"/>
</dbReference>
<comment type="catalytic activity">
    <reaction evidence="1">
        <text>ATP + protein L-histidine = ADP + protein N-phospho-L-histidine.</text>
        <dbReference type="EC" id="2.7.13.3"/>
    </reaction>
</comment>
<dbReference type="InterPro" id="IPR036890">
    <property type="entry name" value="HATPase_C_sf"/>
</dbReference>
<evidence type="ECO:0000256" key="5">
    <source>
        <dbReference type="ARBA" id="ARBA00023012"/>
    </source>
</evidence>
<keyword evidence="9" id="KW-1185">Reference proteome</keyword>
<dbReference type="GO" id="GO:0000160">
    <property type="term" value="P:phosphorelay signal transduction system"/>
    <property type="evidence" value="ECO:0007669"/>
    <property type="project" value="UniProtKB-KW"/>
</dbReference>
<reference evidence="8 9" key="1">
    <citation type="submission" date="2018-10" db="EMBL/GenBank/DDBJ databases">
        <title>Dokdonia luteus sp. nov., isolated from sea water.</title>
        <authorList>
            <person name="Zhou L.Y."/>
            <person name="Du Z.J."/>
        </authorList>
    </citation>
    <scope>NUCLEOTIDE SEQUENCE [LARGE SCALE GENOMIC DNA]</scope>
    <source>
        <strain evidence="8 9">SH27</strain>
    </source>
</reference>
<dbReference type="EC" id="2.7.13.3" evidence="2"/>
<dbReference type="EMBL" id="REFV01000007">
    <property type="protein sequence ID" value="RMB59151.1"/>
    <property type="molecule type" value="Genomic_DNA"/>
</dbReference>
<dbReference type="Gene3D" id="1.25.40.10">
    <property type="entry name" value="Tetratricopeptide repeat domain"/>
    <property type="match status" value="1"/>
</dbReference>
<dbReference type="PANTHER" id="PTHR24421:SF10">
    <property type="entry name" value="NITRATE_NITRITE SENSOR PROTEIN NARQ"/>
    <property type="match status" value="1"/>
</dbReference>
<accession>A0A3M0G2G1</accession>
<proteinExistence type="predicted"/>
<keyword evidence="5" id="KW-0902">Two-component regulatory system</keyword>
<evidence type="ECO:0000313" key="8">
    <source>
        <dbReference type="EMBL" id="RMB59151.1"/>
    </source>
</evidence>
<evidence type="ECO:0000256" key="2">
    <source>
        <dbReference type="ARBA" id="ARBA00012438"/>
    </source>
</evidence>
<keyword evidence="7" id="KW-1133">Transmembrane helix</keyword>
<keyword evidence="8" id="KW-0067">ATP-binding</keyword>